<dbReference type="GeneID" id="99506171"/>
<accession>A0AAD0S1G3</accession>
<dbReference type="AlphaFoldDB" id="A0AAD0S1G3"/>
<dbReference type="KEGG" id="pdj:D0907_11910"/>
<evidence type="ECO:0000313" key="1">
    <source>
        <dbReference type="EMBL" id="AXV65923.1"/>
    </source>
</evidence>
<dbReference type="EMBL" id="CP032090">
    <property type="protein sequence ID" value="AXV65923.1"/>
    <property type="molecule type" value="Genomic_DNA"/>
</dbReference>
<proteinExistence type="predicted"/>
<dbReference type="Proteomes" id="UP000264605">
    <property type="component" value="Chromosome"/>
</dbReference>
<gene>
    <name evidence="1" type="ORF">D0907_11910</name>
</gene>
<organism evidence="1 2">
    <name type="scientific">Pseudoalteromonas lipolytica</name>
    <dbReference type="NCBI Taxonomy" id="570156"/>
    <lineage>
        <taxon>Bacteria</taxon>
        <taxon>Pseudomonadati</taxon>
        <taxon>Pseudomonadota</taxon>
        <taxon>Gammaproteobacteria</taxon>
        <taxon>Alteromonadales</taxon>
        <taxon>Pseudoalteromonadaceae</taxon>
        <taxon>Pseudoalteromonas</taxon>
    </lineage>
</organism>
<evidence type="ECO:0000313" key="2">
    <source>
        <dbReference type="Proteomes" id="UP000264605"/>
    </source>
</evidence>
<name>A0AAD0S1G3_9GAMM</name>
<dbReference type="RefSeq" id="WP_118844534.1">
    <property type="nucleotide sequence ID" value="NZ_CP032090.1"/>
</dbReference>
<sequence>MCRIDAPFGNITFDEKNDPKERFIQALDEFDIQGNLRTLMIKHFADAWISVFRSVEALEDALSETKPHSSDSAKCISILLTQQKTIENSISSYYGYYLPTLDDKAIIAFLKDVADIYYPNALFGLFNDYMDKCGSYIMFSSWLYGKDYCLTKAFFDDTSLCLLNNRDRALLLWSFFDEISHRLQFLDSKRLYKAITYIATSNVVQGPQTEEVTSTSINITRGLDFLRAWITYDSQAGRFHHNWSDFLYFYNKSFSNLGDSISLELIDSDETKALNYEWLENTKLELQNLQFLNTDLDIVPSEMHEQWARDLDAYFGLFTYHKFERHYNHNSSNIHDFYKRKDNAHHEFCLKLKPLHISAWIEFSVKEDFRRLLESKPSNLRGELKVSVNLWGYGKYFTLWKNVFLVALEELDYQSKLRILSCHIPFDSSRAEDLYPECVAWWNELFTDLIDAKDFPKALIPNWALTGIERLEREKMVPYIDKSIGIIRGEIVKEENEENFEVYHQKLDRLLSFLDRSAPDKALRHRLFLMRSSTEPFSDEALSKFDYSYEQKGFSKWYDSLKQLAADQCAKKINEHRNLTAAKHKQFQEDFYVQFSQQLAEFFLSRLRLRRGEKAKDDKYETSQVTEQSSIWRQGYLKALTELGLDLNGKVHKTVNFTKKSDPNEDVRAIASECYKAVRRHAKKDPTIQDIKRSINAAEWWLLMCQRTELGYETDSEKAVRTRRNLMRNP</sequence>
<reference evidence="1 2" key="1">
    <citation type="submission" date="2018-08" db="EMBL/GenBank/DDBJ databases">
        <title>Draft genome sequence of Pseudoalteromonas donghaensis HJ51.</title>
        <authorList>
            <person name="Oh J."/>
            <person name="Roh D."/>
        </authorList>
    </citation>
    <scope>NUCLEOTIDE SEQUENCE [LARGE SCALE GENOMIC DNA]</scope>
    <source>
        <strain evidence="1 2">HJ51</strain>
    </source>
</reference>
<protein>
    <submittedName>
        <fullName evidence="1">Uncharacterized protein</fullName>
    </submittedName>
</protein>